<evidence type="ECO:0000256" key="3">
    <source>
        <dbReference type="ARBA" id="ARBA00021315"/>
    </source>
</evidence>
<dbReference type="GeneID" id="94690575"/>
<name>A0A1H3H449_9BURK</name>
<comment type="similarity">
    <text evidence="2 9">Belongs to the RecN family.</text>
</comment>
<feature type="region of interest" description="Disordered" evidence="11">
    <location>
        <begin position="546"/>
        <end position="591"/>
    </location>
</feature>
<evidence type="ECO:0000256" key="8">
    <source>
        <dbReference type="ARBA" id="ARBA00033408"/>
    </source>
</evidence>
<dbReference type="PANTHER" id="PTHR11059:SF0">
    <property type="entry name" value="DNA REPAIR PROTEIN RECN"/>
    <property type="match status" value="1"/>
</dbReference>
<dbReference type="RefSeq" id="WP_074921100.1">
    <property type="nucleotide sequence ID" value="NZ_CP141274.1"/>
</dbReference>
<dbReference type="EMBL" id="FNPE01000002">
    <property type="protein sequence ID" value="SDY10167.1"/>
    <property type="molecule type" value="Genomic_DNA"/>
</dbReference>
<dbReference type="CDD" id="cd03241">
    <property type="entry name" value="ABC_RecN"/>
    <property type="match status" value="2"/>
</dbReference>
<comment type="function">
    <text evidence="1 9">May be involved in recombinational repair of damaged DNA.</text>
</comment>
<dbReference type="GO" id="GO:0009432">
    <property type="term" value="P:SOS response"/>
    <property type="evidence" value="ECO:0007669"/>
    <property type="project" value="TreeGrafter"/>
</dbReference>
<keyword evidence="5 9" id="KW-0227">DNA damage</keyword>
<dbReference type="Gene3D" id="3.40.50.300">
    <property type="entry name" value="P-loop containing nucleotide triphosphate hydrolases"/>
    <property type="match status" value="2"/>
</dbReference>
<dbReference type="InterPro" id="IPR027417">
    <property type="entry name" value="P-loop_NTPase"/>
</dbReference>
<evidence type="ECO:0000256" key="2">
    <source>
        <dbReference type="ARBA" id="ARBA00009441"/>
    </source>
</evidence>
<dbReference type="NCBIfam" id="NF008121">
    <property type="entry name" value="PRK10869.1"/>
    <property type="match status" value="1"/>
</dbReference>
<dbReference type="GO" id="GO:0006281">
    <property type="term" value="P:DNA repair"/>
    <property type="evidence" value="ECO:0007669"/>
    <property type="project" value="UniProtKB-KW"/>
</dbReference>
<dbReference type="InterPro" id="IPR003395">
    <property type="entry name" value="RecF/RecN/SMC_N"/>
</dbReference>
<sequence length="591" mass="64251">MALKRIVLRDFVIVQALDLDWHAGFTVLTGETGAGKSILIDALQLALGSRADADVVREGCPQADICVEFDGCARLRPWLEAAGLACEDNSLLLRRTVDTQGRSRAWINGTPATATQLRALGEQLIDIHGQHAWQSLTRPDAARALLDAYAGIDSREVQACWSRWSQARQALQHAQSAQDSLQRERERLQWQITELDKLAPQADEWDELNAQHTRLSHAQTLIDTAQTTLQMLEDDEAGVITPLGRASHLIQNQEHLEPEFQNIADVLASCTAQVQDARHSLQAYLRRADLDPERLAELDARLSLWMQLARRYRRTPDELPALLAGWRQELQQLDAAVDIEALHAAEQSAQQHYQASARVLSQQRALAAPRLSRAITQAMQGLGMEGGLFEAALSTADSPGAFGVDSVAFLVAGHPGASPKPIAKVASGGELSRISLAIAVTTSELGEAGTLIFDEVDSGVGGAVAETVGRLMHALGRSRQVLSVTHLPQVAACADHHYLVAKQRARQGTLSTVQPLDSTAREAELARMLGGERQSETTMAHAREMLAMARQAPPPRPAPRRPGRQRPQADAQRTRPKPGRAANGARNTNGG</sequence>
<evidence type="ECO:0000256" key="7">
    <source>
        <dbReference type="ARBA" id="ARBA00023204"/>
    </source>
</evidence>
<evidence type="ECO:0000256" key="5">
    <source>
        <dbReference type="ARBA" id="ARBA00022763"/>
    </source>
</evidence>
<keyword evidence="7 9" id="KW-0234">DNA repair</keyword>
<evidence type="ECO:0000259" key="12">
    <source>
        <dbReference type="Pfam" id="PF02463"/>
    </source>
</evidence>
<dbReference type="PIRSF" id="PIRSF003128">
    <property type="entry name" value="RecN"/>
    <property type="match status" value="1"/>
</dbReference>
<evidence type="ECO:0000256" key="6">
    <source>
        <dbReference type="ARBA" id="ARBA00022840"/>
    </source>
</evidence>
<dbReference type="FunFam" id="3.40.50.300:FF:000356">
    <property type="entry name" value="DNA repair protein RecN"/>
    <property type="match status" value="1"/>
</dbReference>
<evidence type="ECO:0000256" key="4">
    <source>
        <dbReference type="ARBA" id="ARBA00022741"/>
    </source>
</evidence>
<dbReference type="GO" id="GO:0005524">
    <property type="term" value="F:ATP binding"/>
    <property type="evidence" value="ECO:0007669"/>
    <property type="project" value="UniProtKB-KW"/>
</dbReference>
<evidence type="ECO:0000256" key="9">
    <source>
        <dbReference type="PIRNR" id="PIRNR003128"/>
    </source>
</evidence>
<evidence type="ECO:0000313" key="13">
    <source>
        <dbReference type="EMBL" id="SDY10167.1"/>
    </source>
</evidence>
<reference evidence="13 14" key="1">
    <citation type="submission" date="2016-10" db="EMBL/GenBank/DDBJ databases">
        <authorList>
            <person name="de Groot N.N."/>
        </authorList>
    </citation>
    <scope>NUCLEOTIDE SEQUENCE [LARGE SCALE GENOMIC DNA]</scope>
    <source>
        <strain evidence="13 14">LMG 24775</strain>
    </source>
</reference>
<evidence type="ECO:0000256" key="10">
    <source>
        <dbReference type="SAM" id="Coils"/>
    </source>
</evidence>
<accession>A0A1H3H449</accession>
<keyword evidence="6" id="KW-0067">ATP-binding</keyword>
<evidence type="ECO:0000256" key="11">
    <source>
        <dbReference type="SAM" id="MobiDB-lite"/>
    </source>
</evidence>
<dbReference type="GO" id="GO:0006310">
    <property type="term" value="P:DNA recombination"/>
    <property type="evidence" value="ECO:0007669"/>
    <property type="project" value="InterPro"/>
</dbReference>
<dbReference type="SUPFAM" id="SSF52540">
    <property type="entry name" value="P-loop containing nucleoside triphosphate hydrolases"/>
    <property type="match status" value="1"/>
</dbReference>
<dbReference type="PANTHER" id="PTHR11059">
    <property type="entry name" value="DNA REPAIR PROTEIN RECN"/>
    <property type="match status" value="1"/>
</dbReference>
<feature type="coiled-coil region" evidence="10">
    <location>
        <begin position="167"/>
        <end position="235"/>
    </location>
</feature>
<organism evidence="13 14">
    <name type="scientific">Delftia lacustris</name>
    <dbReference type="NCBI Taxonomy" id="558537"/>
    <lineage>
        <taxon>Bacteria</taxon>
        <taxon>Pseudomonadati</taxon>
        <taxon>Pseudomonadota</taxon>
        <taxon>Betaproteobacteria</taxon>
        <taxon>Burkholderiales</taxon>
        <taxon>Comamonadaceae</taxon>
        <taxon>Delftia</taxon>
    </lineage>
</organism>
<evidence type="ECO:0000256" key="1">
    <source>
        <dbReference type="ARBA" id="ARBA00003618"/>
    </source>
</evidence>
<dbReference type="NCBIfam" id="TIGR00634">
    <property type="entry name" value="recN"/>
    <property type="match status" value="1"/>
</dbReference>
<dbReference type="Proteomes" id="UP000183417">
    <property type="component" value="Unassembled WGS sequence"/>
</dbReference>
<dbReference type="GO" id="GO:0043590">
    <property type="term" value="C:bacterial nucleoid"/>
    <property type="evidence" value="ECO:0007669"/>
    <property type="project" value="TreeGrafter"/>
</dbReference>
<protein>
    <recommendedName>
        <fullName evidence="3 9">DNA repair protein RecN</fullName>
    </recommendedName>
    <alternativeName>
        <fullName evidence="8 9">Recombination protein N</fullName>
    </alternativeName>
</protein>
<feature type="domain" description="RecF/RecN/SMC N-terminal" evidence="12">
    <location>
        <begin position="3"/>
        <end position="505"/>
    </location>
</feature>
<dbReference type="Pfam" id="PF02463">
    <property type="entry name" value="SMC_N"/>
    <property type="match status" value="1"/>
</dbReference>
<proteinExistence type="inferred from homology"/>
<evidence type="ECO:0000313" key="14">
    <source>
        <dbReference type="Proteomes" id="UP000183417"/>
    </source>
</evidence>
<dbReference type="InterPro" id="IPR004604">
    <property type="entry name" value="DNA_recomb/repair_RecN"/>
</dbReference>
<gene>
    <name evidence="13" type="ORF">SAMN05421547_102477</name>
</gene>
<dbReference type="AlphaFoldDB" id="A0A1H3H449"/>
<dbReference type="FunFam" id="3.40.50.300:FF:000319">
    <property type="entry name" value="DNA repair protein RecN"/>
    <property type="match status" value="1"/>
</dbReference>
<keyword evidence="4" id="KW-0547">Nucleotide-binding</keyword>
<keyword evidence="10" id="KW-0175">Coiled coil</keyword>